<sequence>MFIKVRKNCGIYMEHNGLEQRHLVPVTSNFLINLNHVAEVSFYTIKEAKTRFDLEHHEHTIPPHTRVIHVQMSYLFGSYKETVNDKKARLVDRCFYKLYFMPEEMGQYESIRTQIEGLVLNQD</sequence>
<proteinExistence type="predicted"/>
<evidence type="ECO:0000313" key="1">
    <source>
        <dbReference type="EMBL" id="EAR61516.1"/>
    </source>
</evidence>
<dbReference type="RefSeq" id="WP_007020337.1">
    <property type="nucleotide sequence ID" value="NZ_CH724125.1"/>
</dbReference>
<evidence type="ECO:0000313" key="2">
    <source>
        <dbReference type="Proteomes" id="UP000002171"/>
    </source>
</evidence>
<dbReference type="EMBL" id="AAOW01000007">
    <property type="protein sequence ID" value="EAR61516.1"/>
    <property type="molecule type" value="Genomic_DNA"/>
</dbReference>
<dbReference type="Proteomes" id="UP000002171">
    <property type="component" value="Unassembled WGS sequence"/>
</dbReference>
<organism evidence="1 2">
    <name type="scientific">Neptuniibacter caesariensis</name>
    <dbReference type="NCBI Taxonomy" id="207954"/>
    <lineage>
        <taxon>Bacteria</taxon>
        <taxon>Pseudomonadati</taxon>
        <taxon>Pseudomonadota</taxon>
        <taxon>Gammaproteobacteria</taxon>
        <taxon>Oceanospirillales</taxon>
        <taxon>Oceanospirillaceae</taxon>
        <taxon>Neptuniibacter</taxon>
    </lineage>
</organism>
<dbReference type="AlphaFoldDB" id="A0A7U8C6C0"/>
<protein>
    <submittedName>
        <fullName evidence="1">Uncharacterized protein</fullName>
    </submittedName>
</protein>
<accession>A0A7U8C6C0</accession>
<dbReference type="OrthoDB" id="6118257at2"/>
<keyword evidence="2" id="KW-1185">Reference proteome</keyword>
<comment type="caution">
    <text evidence="1">The sequence shown here is derived from an EMBL/GenBank/DDBJ whole genome shotgun (WGS) entry which is preliminary data.</text>
</comment>
<name>A0A7U8C6C0_NEPCE</name>
<reference evidence="1 2" key="1">
    <citation type="submission" date="2006-02" db="EMBL/GenBank/DDBJ databases">
        <authorList>
            <person name="Pinhassi J."/>
            <person name="Pedros-Alio C."/>
            <person name="Ferriera S."/>
            <person name="Johnson J."/>
            <person name="Kravitz S."/>
            <person name="Halpern A."/>
            <person name="Remington K."/>
            <person name="Beeson K."/>
            <person name="Tran B."/>
            <person name="Rogers Y.-H."/>
            <person name="Friedman R."/>
            <person name="Venter J.C."/>
        </authorList>
    </citation>
    <scope>NUCLEOTIDE SEQUENCE [LARGE SCALE GENOMIC DNA]</scope>
    <source>
        <strain evidence="1 2">MED92</strain>
    </source>
</reference>
<gene>
    <name evidence="1" type="ORF">MED92_12716</name>
</gene>